<comment type="subcellular location">
    <subcellularLocation>
        <location evidence="1 8">Nucleus</location>
    </subcellularLocation>
</comment>
<comment type="similarity">
    <text evidence="2 8">Belongs to the Mediator complex subunit 4 family.</text>
</comment>
<keyword evidence="6 8" id="KW-0539">Nucleus</keyword>
<gene>
    <name evidence="8" type="primary">MED4</name>
    <name evidence="11" type="ORF">QBC35DRAFT_47074</name>
</gene>
<dbReference type="PANTHER" id="PTHR13208:SF2">
    <property type="entry name" value="MEDIATOR OF RNA POLYMERASE II TRANSCRIPTION SUBUNIT 4"/>
    <property type="match status" value="1"/>
</dbReference>
<evidence type="ECO:0000256" key="5">
    <source>
        <dbReference type="ARBA" id="ARBA00023163"/>
    </source>
</evidence>
<organism evidence="11 12">
    <name type="scientific">Podospora australis</name>
    <dbReference type="NCBI Taxonomy" id="1536484"/>
    <lineage>
        <taxon>Eukaryota</taxon>
        <taxon>Fungi</taxon>
        <taxon>Dikarya</taxon>
        <taxon>Ascomycota</taxon>
        <taxon>Pezizomycotina</taxon>
        <taxon>Sordariomycetes</taxon>
        <taxon>Sordariomycetidae</taxon>
        <taxon>Sordariales</taxon>
        <taxon>Podosporaceae</taxon>
        <taxon>Podospora</taxon>
    </lineage>
</organism>
<evidence type="ECO:0000313" key="12">
    <source>
        <dbReference type="Proteomes" id="UP001302126"/>
    </source>
</evidence>
<keyword evidence="12" id="KW-1185">Reference proteome</keyword>
<dbReference type="Pfam" id="PF10018">
    <property type="entry name" value="Med4"/>
    <property type="match status" value="1"/>
</dbReference>
<evidence type="ECO:0000256" key="4">
    <source>
        <dbReference type="ARBA" id="ARBA00023015"/>
    </source>
</evidence>
<dbReference type="GO" id="GO:0006357">
    <property type="term" value="P:regulation of transcription by RNA polymerase II"/>
    <property type="evidence" value="ECO:0007669"/>
    <property type="project" value="InterPro"/>
</dbReference>
<proteinExistence type="inferred from homology"/>
<keyword evidence="8" id="KW-0010">Activator</keyword>
<comment type="subunit">
    <text evidence="8">Component of the Mediator complex.</text>
</comment>
<keyword evidence="4 8" id="KW-0805">Transcription regulation</keyword>
<dbReference type="InterPro" id="IPR019258">
    <property type="entry name" value="Mediator_Med4"/>
</dbReference>
<feature type="coiled-coil region" evidence="9">
    <location>
        <begin position="29"/>
        <end position="56"/>
    </location>
</feature>
<dbReference type="GO" id="GO:0016592">
    <property type="term" value="C:mediator complex"/>
    <property type="evidence" value="ECO:0007669"/>
    <property type="project" value="InterPro"/>
</dbReference>
<evidence type="ECO:0000256" key="10">
    <source>
        <dbReference type="SAM" id="MobiDB-lite"/>
    </source>
</evidence>
<dbReference type="PANTHER" id="PTHR13208">
    <property type="entry name" value="MEDIATOR OF RNA POLYMERASE II TRANSCRIPTION SUBUNIT 4"/>
    <property type="match status" value="1"/>
</dbReference>
<protein>
    <recommendedName>
        <fullName evidence="3 8">Mediator of RNA polymerase II transcription subunit 4</fullName>
    </recommendedName>
    <alternativeName>
        <fullName evidence="7 8">Mediator complex subunit 4</fullName>
    </alternativeName>
</protein>
<evidence type="ECO:0000256" key="2">
    <source>
        <dbReference type="ARBA" id="ARBA00009626"/>
    </source>
</evidence>
<evidence type="ECO:0000256" key="6">
    <source>
        <dbReference type="ARBA" id="ARBA00023242"/>
    </source>
</evidence>
<keyword evidence="9" id="KW-0175">Coiled coil</keyword>
<sequence>MDKKLDGSFERVERSLALLIDSLTKYNPSEKLAQELASAEQDLQQSLKELEVHQNNFARIDELRRQTEHFDAQTKEIVQALWNMRKELKAVTTMNYSSSTPKYDFTVAQLLAYARRISRNTLPPPGVTNGVDLTSSSTPGEAMTQDTPGLETGASTPAAAPTPGPGQTPSAPNDSFQQQSQSQPSRTGTDLPIHLKPAVNPLENQSFYPWPTVDQIRSGALARYQDLINQGIDPKNYDPEEEERKRLQEEEARREAEEKARQEREEQERRNREERERMARDMEARRQQQQEEERRRSSVAVAGMSGSGGGGSATSPSKPKQFTFLDDDDDEE</sequence>
<evidence type="ECO:0000256" key="9">
    <source>
        <dbReference type="SAM" id="Coils"/>
    </source>
</evidence>
<dbReference type="AlphaFoldDB" id="A0AAN6WM72"/>
<feature type="compositionally biased region" description="Polar residues" evidence="10">
    <location>
        <begin position="131"/>
        <end position="147"/>
    </location>
</feature>
<evidence type="ECO:0000256" key="1">
    <source>
        <dbReference type="ARBA" id="ARBA00004123"/>
    </source>
</evidence>
<evidence type="ECO:0000256" key="3">
    <source>
        <dbReference type="ARBA" id="ARBA00020629"/>
    </source>
</evidence>
<feature type="region of interest" description="Disordered" evidence="10">
    <location>
        <begin position="231"/>
        <end position="332"/>
    </location>
</feature>
<keyword evidence="5 8" id="KW-0804">Transcription</keyword>
<evidence type="ECO:0000256" key="7">
    <source>
        <dbReference type="ARBA" id="ARBA00031257"/>
    </source>
</evidence>
<accession>A0AAN6WM72</accession>
<dbReference type="Proteomes" id="UP001302126">
    <property type="component" value="Unassembled WGS sequence"/>
</dbReference>
<evidence type="ECO:0000256" key="8">
    <source>
        <dbReference type="RuleBase" id="RU364141"/>
    </source>
</evidence>
<feature type="compositionally biased region" description="Basic and acidic residues" evidence="10">
    <location>
        <begin position="235"/>
        <end position="296"/>
    </location>
</feature>
<name>A0AAN6WM72_9PEZI</name>
<dbReference type="GO" id="GO:0070847">
    <property type="term" value="C:core mediator complex"/>
    <property type="evidence" value="ECO:0007669"/>
    <property type="project" value="TreeGrafter"/>
</dbReference>
<feature type="compositionally biased region" description="Low complexity" evidence="10">
    <location>
        <begin position="167"/>
        <end position="185"/>
    </location>
</feature>
<reference evidence="11" key="2">
    <citation type="submission" date="2023-05" db="EMBL/GenBank/DDBJ databases">
        <authorList>
            <consortium name="Lawrence Berkeley National Laboratory"/>
            <person name="Steindorff A."/>
            <person name="Hensen N."/>
            <person name="Bonometti L."/>
            <person name="Westerberg I."/>
            <person name="Brannstrom I.O."/>
            <person name="Guillou S."/>
            <person name="Cros-Aarteil S."/>
            <person name="Calhoun S."/>
            <person name="Haridas S."/>
            <person name="Kuo A."/>
            <person name="Mondo S."/>
            <person name="Pangilinan J."/>
            <person name="Riley R."/>
            <person name="Labutti K."/>
            <person name="Andreopoulos B."/>
            <person name="Lipzen A."/>
            <person name="Chen C."/>
            <person name="Yanf M."/>
            <person name="Daum C."/>
            <person name="Ng V."/>
            <person name="Clum A."/>
            <person name="Ohm R."/>
            <person name="Martin F."/>
            <person name="Silar P."/>
            <person name="Natvig D."/>
            <person name="Lalanne C."/>
            <person name="Gautier V."/>
            <person name="Ament-Velasquez S.L."/>
            <person name="Kruys A."/>
            <person name="Hutchinson M.I."/>
            <person name="Powell A.J."/>
            <person name="Barry K."/>
            <person name="Miller A.N."/>
            <person name="Grigoriev I.V."/>
            <person name="Debuchy R."/>
            <person name="Gladieux P."/>
            <person name="Thoren M.H."/>
            <person name="Johannesson H."/>
        </authorList>
    </citation>
    <scope>NUCLEOTIDE SEQUENCE</scope>
    <source>
        <strain evidence="11">PSN309</strain>
    </source>
</reference>
<dbReference type="EMBL" id="MU864481">
    <property type="protein sequence ID" value="KAK4184609.1"/>
    <property type="molecule type" value="Genomic_DNA"/>
</dbReference>
<dbReference type="GO" id="GO:0003712">
    <property type="term" value="F:transcription coregulator activity"/>
    <property type="evidence" value="ECO:0007669"/>
    <property type="project" value="InterPro"/>
</dbReference>
<comment type="caution">
    <text evidence="11">The sequence shown here is derived from an EMBL/GenBank/DDBJ whole genome shotgun (WGS) entry which is preliminary data.</text>
</comment>
<reference evidence="11" key="1">
    <citation type="journal article" date="2023" name="Mol. Phylogenet. Evol.">
        <title>Genome-scale phylogeny and comparative genomics of the fungal order Sordariales.</title>
        <authorList>
            <person name="Hensen N."/>
            <person name="Bonometti L."/>
            <person name="Westerberg I."/>
            <person name="Brannstrom I.O."/>
            <person name="Guillou S."/>
            <person name="Cros-Aarteil S."/>
            <person name="Calhoun S."/>
            <person name="Haridas S."/>
            <person name="Kuo A."/>
            <person name="Mondo S."/>
            <person name="Pangilinan J."/>
            <person name="Riley R."/>
            <person name="LaButti K."/>
            <person name="Andreopoulos B."/>
            <person name="Lipzen A."/>
            <person name="Chen C."/>
            <person name="Yan M."/>
            <person name="Daum C."/>
            <person name="Ng V."/>
            <person name="Clum A."/>
            <person name="Steindorff A."/>
            <person name="Ohm R.A."/>
            <person name="Martin F."/>
            <person name="Silar P."/>
            <person name="Natvig D.O."/>
            <person name="Lalanne C."/>
            <person name="Gautier V."/>
            <person name="Ament-Velasquez S.L."/>
            <person name="Kruys A."/>
            <person name="Hutchinson M.I."/>
            <person name="Powell A.J."/>
            <person name="Barry K."/>
            <person name="Miller A.N."/>
            <person name="Grigoriev I.V."/>
            <person name="Debuchy R."/>
            <person name="Gladieux P."/>
            <person name="Hiltunen Thoren M."/>
            <person name="Johannesson H."/>
        </authorList>
    </citation>
    <scope>NUCLEOTIDE SEQUENCE</scope>
    <source>
        <strain evidence="11">PSN309</strain>
    </source>
</reference>
<feature type="region of interest" description="Disordered" evidence="10">
    <location>
        <begin position="119"/>
        <end position="195"/>
    </location>
</feature>
<comment type="function">
    <text evidence="8">Component of the Mediator complex, a coactivator involved in the regulated transcription of nearly all RNA polymerase II-dependent genes. Mediator functions as a bridge to convey information from gene-specific regulatory proteins to the basal RNA polymerase II transcription machinery. Mediator is recruited to promoters by direct interactions with regulatory proteins and serves as a scaffold for the assembly of a functional preinitiation complex with RNA polymerase II and the general transcription factors.</text>
</comment>
<evidence type="ECO:0000313" key="11">
    <source>
        <dbReference type="EMBL" id="KAK4184609.1"/>
    </source>
</evidence>